<accession>A0AA37N620</accession>
<name>A0AA37N620_9FIRM</name>
<feature type="domain" description="DUF6664" evidence="1">
    <location>
        <begin position="13"/>
        <end position="107"/>
    </location>
</feature>
<dbReference type="RefSeq" id="WP_021660139.1">
    <property type="nucleotide sequence ID" value="NZ_BQNJ01000003.1"/>
</dbReference>
<gene>
    <name evidence="2" type="ORF">CE91St55_67310</name>
</gene>
<evidence type="ECO:0000259" key="1">
    <source>
        <dbReference type="Pfam" id="PF20369"/>
    </source>
</evidence>
<dbReference type="Proteomes" id="UP001055091">
    <property type="component" value="Unassembled WGS sequence"/>
</dbReference>
<evidence type="ECO:0000313" key="2">
    <source>
        <dbReference type="EMBL" id="GKH04750.1"/>
    </source>
</evidence>
<proteinExistence type="predicted"/>
<protein>
    <recommendedName>
        <fullName evidence="1">DUF6664 domain-containing protein</fullName>
    </recommendedName>
</protein>
<dbReference type="AlphaFoldDB" id="A0AA37N620"/>
<organism evidence="2 3">
    <name type="scientific">Hungatella hathewayi</name>
    <dbReference type="NCBI Taxonomy" id="154046"/>
    <lineage>
        <taxon>Bacteria</taxon>
        <taxon>Bacillati</taxon>
        <taxon>Bacillota</taxon>
        <taxon>Clostridia</taxon>
        <taxon>Lachnospirales</taxon>
        <taxon>Lachnospiraceae</taxon>
        <taxon>Hungatella</taxon>
    </lineage>
</organism>
<dbReference type="InterPro" id="IPR046605">
    <property type="entry name" value="DUF6664"/>
</dbReference>
<evidence type="ECO:0000313" key="3">
    <source>
        <dbReference type="Proteomes" id="UP001055091"/>
    </source>
</evidence>
<dbReference type="EMBL" id="BQNJ01000003">
    <property type="protein sequence ID" value="GKH04750.1"/>
    <property type="molecule type" value="Genomic_DNA"/>
</dbReference>
<comment type="caution">
    <text evidence="2">The sequence shown here is derived from an EMBL/GenBank/DDBJ whole genome shotgun (WGS) entry which is preliminary data.</text>
</comment>
<reference evidence="2" key="1">
    <citation type="submission" date="2022-01" db="EMBL/GenBank/DDBJ databases">
        <title>Novel bile acid biosynthetic pathways are enriched in the microbiome of centenarians.</title>
        <authorList>
            <person name="Sato Y."/>
            <person name="Atarashi K."/>
            <person name="Plichta R.D."/>
            <person name="Arai Y."/>
            <person name="Sasajima S."/>
            <person name="Kearney M.S."/>
            <person name="Suda W."/>
            <person name="Takeshita K."/>
            <person name="Sasaki T."/>
            <person name="Okamoto S."/>
            <person name="Skelly N.A."/>
            <person name="Okamura Y."/>
            <person name="Vlamakis H."/>
            <person name="Li Y."/>
            <person name="Tanoue T."/>
            <person name="Takei H."/>
            <person name="Nittono H."/>
            <person name="Narushima S."/>
            <person name="Irie J."/>
            <person name="Itoh H."/>
            <person name="Moriya K."/>
            <person name="Sugiura Y."/>
            <person name="Suematsu M."/>
            <person name="Moritoki N."/>
            <person name="Shibata S."/>
            <person name="Littman R.D."/>
            <person name="Fischbach A.M."/>
            <person name="Uwamino Y."/>
            <person name="Inoue T."/>
            <person name="Honda A."/>
            <person name="Hattori M."/>
            <person name="Murai T."/>
            <person name="Xavier J.R."/>
            <person name="Hirose N."/>
            <person name="Honda K."/>
        </authorList>
    </citation>
    <scope>NUCLEOTIDE SEQUENCE</scope>
    <source>
        <strain evidence="2">CE91-St55</strain>
    </source>
</reference>
<sequence length="110" mass="12936">MDSNYMPLPERISKQFSEVDSDIVMDLWKNSPPYKALKQQMEEMKKQNPFIMQLLEGKGAVNLTGEEHEILTAFFRLYMKADNMEREHIYFRGHTDGFAYLQKIGALKNE</sequence>
<dbReference type="Pfam" id="PF20369">
    <property type="entry name" value="DUF6664"/>
    <property type="match status" value="1"/>
</dbReference>